<keyword evidence="2" id="KW-0472">Membrane</keyword>
<dbReference type="PANTHER" id="PTHR36205:SF3">
    <property type="entry name" value="MAJOR FACILITATOR SUPERFAMILY TRANSPORTER"/>
    <property type="match status" value="1"/>
</dbReference>
<evidence type="ECO:0000313" key="4">
    <source>
        <dbReference type="Proteomes" id="UP000272025"/>
    </source>
</evidence>
<keyword evidence="2" id="KW-0812">Transmembrane</keyword>
<protein>
    <recommendedName>
        <fullName evidence="5">Major facilitator superfamily transporter</fullName>
    </recommendedName>
</protein>
<dbReference type="RefSeq" id="XP_028469014.1">
    <property type="nucleotide sequence ID" value="XM_028609718.1"/>
</dbReference>
<dbReference type="GeneID" id="39578196"/>
<feature type="compositionally biased region" description="Basic and acidic residues" evidence="1">
    <location>
        <begin position="699"/>
        <end position="715"/>
    </location>
</feature>
<reference evidence="3 4" key="1">
    <citation type="journal article" date="2018" name="Mol. Ecol.">
        <title>The obligate alkalophilic soda-lake fungus Sodiomyces alkalinus has shifted to a protein diet.</title>
        <authorList>
            <person name="Grum-Grzhimaylo A.A."/>
            <person name="Falkoski D.L."/>
            <person name="van den Heuvel J."/>
            <person name="Valero-Jimenez C.A."/>
            <person name="Min B."/>
            <person name="Choi I.G."/>
            <person name="Lipzen A."/>
            <person name="Daum C.G."/>
            <person name="Aanen D.K."/>
            <person name="Tsang A."/>
            <person name="Henrissat B."/>
            <person name="Bilanenko E.N."/>
            <person name="de Vries R.P."/>
            <person name="van Kan J.A.L."/>
            <person name="Grigoriev I.V."/>
            <person name="Debets A.J.M."/>
        </authorList>
    </citation>
    <scope>NUCLEOTIDE SEQUENCE [LARGE SCALE GENOMIC DNA]</scope>
    <source>
        <strain evidence="3 4">F11</strain>
    </source>
</reference>
<gene>
    <name evidence="3" type="ORF">SODALDRAFT_322393</name>
</gene>
<dbReference type="PANTHER" id="PTHR36205">
    <property type="entry name" value="CHROMOSOME 19, WHOLE GENOME SHOTGUN SEQUENCE"/>
    <property type="match status" value="1"/>
</dbReference>
<evidence type="ECO:0008006" key="5">
    <source>
        <dbReference type="Google" id="ProtNLM"/>
    </source>
</evidence>
<dbReference type="EMBL" id="ML119052">
    <property type="protein sequence ID" value="ROT41208.1"/>
    <property type="molecule type" value="Genomic_DNA"/>
</dbReference>
<keyword evidence="4" id="KW-1185">Reference proteome</keyword>
<sequence>MCEKDEPPAPVSLRKSRLSPRALLGNYLYRRVALWVLLVCLILSALLLKTDVRSKTAKVVGFGGFPGTAPPSPQPPPQGSSPHQKQLDAQRLKKLEQQVKEENKPHWIIYKHLNGYFSGLKSLVSIEDHVPEWPSPDHYTGPVTVVPQSNNSIPTPEPYRPYPDYHSEEYLAKHPPVVECHLDEHGTPVPDIHAFPGVPQPHPDPALGDHKILGIRNDVCFDRFGRYGPYGLGYGTEEGGTGQGMDTEHTGAEAVWADTGKIDYRRVDWGGAQERCVARNAQRFVDTTDTDGGNGKEDQNGIRKIEQRQAVIVRTYVGYRWTPHAILNLRAIISELSLKTGGEYSVHFLLHVKDRNAPIWADRSVVQRILDENVPQEFHSLCTVWSEDQMRLYYPGDFGETFRTPSSQPVHGVYRSAHMPMQVFALQHPEYAHIWNWELDMRYTGSFYELFDRIRSWARDQPRRLLWERSAKYYIPALHGSWEQFSDLVANETEASGRPPIMGPVDFPGRKPLFSETPAHRKSVVPPSCDDDQPPETCGVGEEADIITFNPLFDAESSGWVFSEDVTGYDTHLRIPPRRCAIITASRLSRRLLLAMHEETWRHHHSMFTEMFPATMALHHGLKGVYAPHPVFLDRGWDLGAIERSFNGGRDGSSGGPGSPFDIRNEHNHKGATWYFNAEFSGLLWRRWLGYAQMDGRGDDGGRAGEGELRGGQREEESELSSGRMCLRSMLLHPIKYDNPADKA</sequence>
<dbReference type="Pfam" id="PF11885">
    <property type="entry name" value="DUF3405"/>
    <property type="match status" value="1"/>
</dbReference>
<organism evidence="3 4">
    <name type="scientific">Sodiomyces alkalinus (strain CBS 110278 / VKM F-3762 / F11)</name>
    <name type="common">Alkaliphilic filamentous fungus</name>
    <dbReference type="NCBI Taxonomy" id="1314773"/>
    <lineage>
        <taxon>Eukaryota</taxon>
        <taxon>Fungi</taxon>
        <taxon>Dikarya</taxon>
        <taxon>Ascomycota</taxon>
        <taxon>Pezizomycotina</taxon>
        <taxon>Sordariomycetes</taxon>
        <taxon>Hypocreomycetidae</taxon>
        <taxon>Glomerellales</taxon>
        <taxon>Plectosphaerellaceae</taxon>
        <taxon>Sodiomyces</taxon>
    </lineage>
</organism>
<dbReference type="InterPro" id="IPR021822">
    <property type="entry name" value="DUF3405"/>
</dbReference>
<feature type="region of interest" description="Disordered" evidence="1">
    <location>
        <begin position="64"/>
        <end position="88"/>
    </location>
</feature>
<evidence type="ECO:0000256" key="2">
    <source>
        <dbReference type="SAM" id="Phobius"/>
    </source>
</evidence>
<dbReference type="Proteomes" id="UP000272025">
    <property type="component" value="Unassembled WGS sequence"/>
</dbReference>
<proteinExistence type="predicted"/>
<feature type="transmembrane region" description="Helical" evidence="2">
    <location>
        <begin position="28"/>
        <end position="48"/>
    </location>
</feature>
<feature type="compositionally biased region" description="Pro residues" evidence="1">
    <location>
        <begin position="68"/>
        <end position="79"/>
    </location>
</feature>
<dbReference type="OrthoDB" id="3353407at2759"/>
<keyword evidence="2" id="KW-1133">Transmembrane helix</keyword>
<evidence type="ECO:0000256" key="1">
    <source>
        <dbReference type="SAM" id="MobiDB-lite"/>
    </source>
</evidence>
<dbReference type="STRING" id="1314773.A0A3N2Q3G2"/>
<evidence type="ECO:0000313" key="3">
    <source>
        <dbReference type="EMBL" id="ROT41208.1"/>
    </source>
</evidence>
<name>A0A3N2Q3G2_SODAK</name>
<accession>A0A3N2Q3G2</accession>
<feature type="region of interest" description="Disordered" evidence="1">
    <location>
        <begin position="699"/>
        <end position="723"/>
    </location>
</feature>
<dbReference type="AlphaFoldDB" id="A0A3N2Q3G2"/>